<evidence type="ECO:0000256" key="6">
    <source>
        <dbReference type="ARBA" id="ARBA00023136"/>
    </source>
</evidence>
<dbReference type="NCBIfam" id="TIGR00788">
    <property type="entry name" value="fbt"/>
    <property type="match status" value="1"/>
</dbReference>
<keyword evidence="9" id="KW-1185">Reference proteome</keyword>
<dbReference type="Proteomes" id="UP000825729">
    <property type="component" value="Unassembled WGS sequence"/>
</dbReference>
<evidence type="ECO:0000313" key="9">
    <source>
        <dbReference type="Proteomes" id="UP000825729"/>
    </source>
</evidence>
<dbReference type="EMBL" id="JAINDJ010000005">
    <property type="protein sequence ID" value="KAG9447732.1"/>
    <property type="molecule type" value="Genomic_DNA"/>
</dbReference>
<feature type="transmembrane region" description="Helical" evidence="7">
    <location>
        <begin position="308"/>
        <end position="336"/>
    </location>
</feature>
<evidence type="ECO:0000256" key="7">
    <source>
        <dbReference type="SAM" id="Phobius"/>
    </source>
</evidence>
<evidence type="ECO:0000256" key="4">
    <source>
        <dbReference type="ARBA" id="ARBA00022692"/>
    </source>
</evidence>
<feature type="transmembrane region" description="Helical" evidence="7">
    <location>
        <begin position="115"/>
        <end position="133"/>
    </location>
</feature>
<keyword evidence="5 7" id="KW-1133">Transmembrane helix</keyword>
<feature type="transmembrane region" description="Helical" evidence="7">
    <location>
        <begin position="178"/>
        <end position="196"/>
    </location>
</feature>
<evidence type="ECO:0008006" key="10">
    <source>
        <dbReference type="Google" id="ProtNLM"/>
    </source>
</evidence>
<evidence type="ECO:0000256" key="1">
    <source>
        <dbReference type="ARBA" id="ARBA00004141"/>
    </source>
</evidence>
<proteinExistence type="inferred from homology"/>
<comment type="subcellular location">
    <subcellularLocation>
        <location evidence="1">Membrane</location>
        <topology evidence="1">Multi-pass membrane protein</topology>
    </subcellularLocation>
</comment>
<dbReference type="InterPro" id="IPR004324">
    <property type="entry name" value="FBT"/>
</dbReference>
<gene>
    <name evidence="8" type="ORF">H6P81_013860</name>
</gene>
<dbReference type="Pfam" id="PF03092">
    <property type="entry name" value="BT1"/>
    <property type="match status" value="1"/>
</dbReference>
<organism evidence="8 9">
    <name type="scientific">Aristolochia fimbriata</name>
    <name type="common">White veined hardy Dutchman's pipe vine</name>
    <dbReference type="NCBI Taxonomy" id="158543"/>
    <lineage>
        <taxon>Eukaryota</taxon>
        <taxon>Viridiplantae</taxon>
        <taxon>Streptophyta</taxon>
        <taxon>Embryophyta</taxon>
        <taxon>Tracheophyta</taxon>
        <taxon>Spermatophyta</taxon>
        <taxon>Magnoliopsida</taxon>
        <taxon>Magnoliidae</taxon>
        <taxon>Piperales</taxon>
        <taxon>Aristolochiaceae</taxon>
        <taxon>Aristolochia</taxon>
    </lineage>
</organism>
<dbReference type="PANTHER" id="PTHR31585">
    <property type="entry name" value="FOLATE-BIOPTERIN TRANSPORTER 1, CHLOROPLASTIC"/>
    <property type="match status" value="1"/>
</dbReference>
<dbReference type="Gene3D" id="1.20.1250.20">
    <property type="entry name" value="MFS general substrate transporter like domains"/>
    <property type="match status" value="1"/>
</dbReference>
<accession>A0AAV7EJH5</accession>
<feature type="transmembrane region" description="Helical" evidence="7">
    <location>
        <begin position="348"/>
        <end position="372"/>
    </location>
</feature>
<keyword evidence="4 7" id="KW-0812">Transmembrane</keyword>
<dbReference type="InterPro" id="IPR039309">
    <property type="entry name" value="BT1"/>
</dbReference>
<sequence length="401" mass="43371">MVAKPLYGVLSDALYFGDAHRLPYISIGAFMQLLSWSTMAAIPVGGAFPPQMACILLSNLGASITEVASDALVAEFGKMNGMGELQSYAFMALAAGGILGNLSGCFFLQNAQPKLMFLVFSALLAIQLTSSLATKESSLYPSEPLGLKIIRRSISENLSKQFSDLVTAISEDSISHPLYWLVASVAIVPILSGTTFCYQTQCLKLDPSIIGMSKLIGQLMLLSATICYNRYSNKIPMRKLISWIQITYAFSILTDWFLVKQLNIQLGISNESYVLFLSSLAEAVAQFKFLPFSILFAKLSPPGCEGSLLAFFGSALCLASIIGGFLGVGLASLVGISSEDYSNLPAGILLQFLAALLPLGWISYIPMSQTVAGARKRSKRKMSLSLPYGYQETMVKKKELL</sequence>
<name>A0AAV7EJH5_ARIFI</name>
<dbReference type="SUPFAM" id="SSF103473">
    <property type="entry name" value="MFS general substrate transporter"/>
    <property type="match status" value="1"/>
</dbReference>
<dbReference type="PANTHER" id="PTHR31585:SF12">
    <property type="entry name" value="FOLATE-BIOPTERIN TRANSPORTER 9, CHLOROPLASTIC-RELATED"/>
    <property type="match status" value="1"/>
</dbReference>
<dbReference type="InterPro" id="IPR036259">
    <property type="entry name" value="MFS_trans_sf"/>
</dbReference>
<evidence type="ECO:0000313" key="8">
    <source>
        <dbReference type="EMBL" id="KAG9447732.1"/>
    </source>
</evidence>
<comment type="caution">
    <text evidence="8">The sequence shown here is derived from an EMBL/GenBank/DDBJ whole genome shotgun (WGS) entry which is preliminary data.</text>
</comment>
<evidence type="ECO:0000256" key="5">
    <source>
        <dbReference type="ARBA" id="ARBA00022989"/>
    </source>
</evidence>
<protein>
    <recommendedName>
        <fullName evidence="10">Folate-biopterin transporter 8, chloroplastic</fullName>
    </recommendedName>
</protein>
<evidence type="ECO:0000256" key="3">
    <source>
        <dbReference type="ARBA" id="ARBA00022448"/>
    </source>
</evidence>
<keyword evidence="3" id="KW-0813">Transport</keyword>
<dbReference type="GO" id="GO:0016020">
    <property type="term" value="C:membrane"/>
    <property type="evidence" value="ECO:0007669"/>
    <property type="project" value="UniProtKB-SubCell"/>
</dbReference>
<feature type="transmembrane region" description="Helical" evidence="7">
    <location>
        <begin position="273"/>
        <end position="296"/>
    </location>
</feature>
<keyword evidence="6 7" id="KW-0472">Membrane</keyword>
<comment type="similarity">
    <text evidence="2">Belongs to the major facilitator superfamily. Folate-biopterin transporter (TC 2.A.71) family.</text>
</comment>
<dbReference type="AlphaFoldDB" id="A0AAV7EJH5"/>
<feature type="transmembrane region" description="Helical" evidence="7">
    <location>
        <begin position="240"/>
        <end position="258"/>
    </location>
</feature>
<reference evidence="8 9" key="1">
    <citation type="submission" date="2021-07" db="EMBL/GenBank/DDBJ databases">
        <title>The Aristolochia fimbriata genome: insights into angiosperm evolution, floral development and chemical biosynthesis.</title>
        <authorList>
            <person name="Jiao Y."/>
        </authorList>
    </citation>
    <scope>NUCLEOTIDE SEQUENCE [LARGE SCALE GENOMIC DNA]</scope>
    <source>
        <strain evidence="8">IBCAS-2021</strain>
        <tissue evidence="8">Leaf</tissue>
    </source>
</reference>
<feature type="transmembrane region" description="Helical" evidence="7">
    <location>
        <begin position="88"/>
        <end position="109"/>
    </location>
</feature>
<evidence type="ECO:0000256" key="2">
    <source>
        <dbReference type="ARBA" id="ARBA00007015"/>
    </source>
</evidence>